<evidence type="ECO:0000256" key="1">
    <source>
        <dbReference type="SAM" id="MobiDB-lite"/>
    </source>
</evidence>
<dbReference type="Proteomes" id="UP000290932">
    <property type="component" value="Unassembled WGS sequence"/>
</dbReference>
<comment type="caution">
    <text evidence="2">The sequence shown here is derived from an EMBL/GenBank/DDBJ whole genome shotgun (WGS) entry which is preliminary data.</text>
</comment>
<sequence length="140" mass="15100">MREYHTICIGILLAVCCIAGCLTTERPAAPPASEFHQMTEGYDDRVVFNVIPRTDTPGTYVVNYTILRNGTTVESRQAMVYENITGDNPIVFVVPRLPGDATELAIEVRNTGGVILHTSRTTVSPATPTPVSVSPSPSLP</sequence>
<accession>A0A498H2A2</accession>
<gene>
    <name evidence="2" type="ORF">ABH15_02555</name>
</gene>
<dbReference type="RefSeq" id="WP_128692789.1">
    <property type="nucleotide sequence ID" value="NZ_LHQS01000001.1"/>
</dbReference>
<name>A0A498H2A2_9EURY</name>
<dbReference type="OrthoDB" id="107348at2157"/>
<feature type="region of interest" description="Disordered" evidence="1">
    <location>
        <begin position="121"/>
        <end position="140"/>
    </location>
</feature>
<keyword evidence="3" id="KW-1185">Reference proteome</keyword>
<dbReference type="EMBL" id="LHQS01000001">
    <property type="protein sequence ID" value="RXE57032.1"/>
    <property type="molecule type" value="Genomic_DNA"/>
</dbReference>
<dbReference type="AlphaFoldDB" id="A0A498H2A2"/>
<reference evidence="2 3" key="1">
    <citation type="journal article" date="2015" name="Int. J. Syst. Evol. Microbiol.">
        <title>Methanoculleus taiwanensis sp. nov., a methanogen isolated from deep marine sediment at the deformation front area near Taiwan.</title>
        <authorList>
            <person name="Weng C.Y."/>
            <person name="Chen S.C."/>
            <person name="Lai M.C."/>
            <person name="Wu S.Y."/>
            <person name="Lin S."/>
            <person name="Yang T.F."/>
            <person name="Chen P.C."/>
        </authorList>
    </citation>
    <scope>NUCLEOTIDE SEQUENCE [LARGE SCALE GENOMIC DNA]</scope>
    <source>
        <strain evidence="2 3">CYW4</strain>
    </source>
</reference>
<organism evidence="2 3">
    <name type="scientific">Methanoculleus taiwanensis</name>
    <dbReference type="NCBI Taxonomy" id="1550565"/>
    <lineage>
        <taxon>Archaea</taxon>
        <taxon>Methanobacteriati</taxon>
        <taxon>Methanobacteriota</taxon>
        <taxon>Stenosarchaea group</taxon>
        <taxon>Methanomicrobia</taxon>
        <taxon>Methanomicrobiales</taxon>
        <taxon>Methanomicrobiaceae</taxon>
        <taxon>Methanoculleus</taxon>
    </lineage>
</organism>
<evidence type="ECO:0000313" key="3">
    <source>
        <dbReference type="Proteomes" id="UP000290932"/>
    </source>
</evidence>
<evidence type="ECO:0000313" key="2">
    <source>
        <dbReference type="EMBL" id="RXE57032.1"/>
    </source>
</evidence>
<protein>
    <submittedName>
        <fullName evidence="2">Uncharacterized protein</fullName>
    </submittedName>
</protein>
<proteinExistence type="predicted"/>